<evidence type="ECO:0000256" key="1">
    <source>
        <dbReference type="SAM" id="Phobius"/>
    </source>
</evidence>
<dbReference type="Proteomes" id="UP000184050">
    <property type="component" value="Unassembled WGS sequence"/>
</dbReference>
<gene>
    <name evidence="2" type="ORF">SAMN05444280_13037</name>
</gene>
<dbReference type="RefSeq" id="WP_073172202.1">
    <property type="nucleotide sequence ID" value="NZ_FQZE01000030.1"/>
</dbReference>
<dbReference type="Gene3D" id="2.170.120.30">
    <property type="match status" value="2"/>
</dbReference>
<proteinExistence type="predicted"/>
<dbReference type="PANTHER" id="PTHR37804">
    <property type="entry name" value="CDAA REGULATORY PROTEIN CDAR"/>
    <property type="match status" value="1"/>
</dbReference>
<keyword evidence="1" id="KW-0472">Membrane</keyword>
<dbReference type="InterPro" id="IPR053154">
    <property type="entry name" value="c-di-AMP_regulator"/>
</dbReference>
<organism evidence="2 3">
    <name type="scientific">Tangfeifania diversioriginum</name>
    <dbReference type="NCBI Taxonomy" id="1168035"/>
    <lineage>
        <taxon>Bacteria</taxon>
        <taxon>Pseudomonadati</taxon>
        <taxon>Bacteroidota</taxon>
        <taxon>Bacteroidia</taxon>
        <taxon>Marinilabiliales</taxon>
        <taxon>Prolixibacteraceae</taxon>
        <taxon>Tangfeifania</taxon>
    </lineage>
</organism>
<name>A0A1M6M6N5_9BACT</name>
<dbReference type="PANTHER" id="PTHR37804:SF1">
    <property type="entry name" value="CDAA REGULATORY PROTEIN CDAR"/>
    <property type="match status" value="1"/>
</dbReference>
<dbReference type="EMBL" id="FQZE01000030">
    <property type="protein sequence ID" value="SHJ78933.1"/>
    <property type="molecule type" value="Genomic_DNA"/>
</dbReference>
<dbReference type="InterPro" id="IPR012505">
    <property type="entry name" value="YbbR"/>
</dbReference>
<dbReference type="Pfam" id="PF07949">
    <property type="entry name" value="YbbR"/>
    <property type="match status" value="1"/>
</dbReference>
<dbReference type="OrthoDB" id="1115707at2"/>
<dbReference type="AlphaFoldDB" id="A0A1M6M6N5"/>
<sequence>MKKKLTEIVNYFNFEKLKKDRRLIVFAVCLLIATALWFLNALSKDYTTTINYPVKYTNPPEEMFLTSTPPKRFELKVEGHGFSILRYKLILSPSPIVLDLASIHENHEGSANIITIQSQSLIERVSQQVTNEISIAEISPNVITLIFDSAATKTLPVKTNLTTTFKPQFYLKNKITFQPESIKISGPSTALDTIRFLETESVNISEIDENIEKVVQVKRPLNTELSSDKVLVKIPVEKFTEKELTIPVEIKNKPEGVSVKLFPSEVKVSFLVGMSNYESTTTNSFKITVDFNQADNSSETLDVTIDSKPPFIQSLRVSPQSVDFLVETD</sequence>
<accession>A0A1M6M6N5</accession>
<protein>
    <submittedName>
        <fullName evidence="2">YbbR-like protein</fullName>
    </submittedName>
</protein>
<dbReference type="STRING" id="1168035.SAMN05444280_13037"/>
<dbReference type="Gene3D" id="2.170.120.40">
    <property type="entry name" value="YbbR-like domain"/>
    <property type="match status" value="1"/>
</dbReference>
<evidence type="ECO:0000313" key="3">
    <source>
        <dbReference type="Proteomes" id="UP000184050"/>
    </source>
</evidence>
<feature type="transmembrane region" description="Helical" evidence="1">
    <location>
        <begin position="21"/>
        <end position="39"/>
    </location>
</feature>
<keyword evidence="3" id="KW-1185">Reference proteome</keyword>
<evidence type="ECO:0000313" key="2">
    <source>
        <dbReference type="EMBL" id="SHJ78933.1"/>
    </source>
</evidence>
<reference evidence="2 3" key="1">
    <citation type="submission" date="2016-11" db="EMBL/GenBank/DDBJ databases">
        <authorList>
            <person name="Jaros S."/>
            <person name="Januszkiewicz K."/>
            <person name="Wedrychowicz H."/>
        </authorList>
    </citation>
    <scope>NUCLEOTIDE SEQUENCE [LARGE SCALE GENOMIC DNA]</scope>
    <source>
        <strain evidence="2 3">DSM 27063</strain>
    </source>
</reference>
<keyword evidence="1" id="KW-0812">Transmembrane</keyword>
<keyword evidence="1" id="KW-1133">Transmembrane helix</keyword>